<feature type="region of interest" description="Disordered" evidence="1">
    <location>
        <begin position="1"/>
        <end position="260"/>
    </location>
</feature>
<sequence length="281" mass="31517">MPPNRSSLFRPRLGLDSRYSGGPPLTIVNGKNVQPAKRVKASSIMMKEDSDPLYDPITAPPESSDDETEPTTVQHPNMDDSHVSDEDYERHRTTDIRGTTFGKATSSMRSNIRPPRSKFKSARANDEKSYSSTTDEPPSLAGSKRPAEEDQPKGVNQLKKELEVSRKKKNKSLMRYGSQSSLQRKLEKRNPTSSTSRDYPTSSSSQDIAQPISAKGTFHRVKSISPLKSPSPRKPFKPRKQISDFDELEDPKPKFKKSPSTWIVSVLDAREASSKAYESYR</sequence>
<feature type="compositionally biased region" description="Low complexity" evidence="1">
    <location>
        <begin position="192"/>
        <end position="205"/>
    </location>
</feature>
<evidence type="ECO:0000256" key="1">
    <source>
        <dbReference type="SAM" id="MobiDB-lite"/>
    </source>
</evidence>
<dbReference type="EMBL" id="WUBL01000124">
    <property type="protein sequence ID" value="KAF2965163.1"/>
    <property type="molecule type" value="Genomic_DNA"/>
</dbReference>
<reference evidence="2 3" key="1">
    <citation type="submission" date="2019-12" db="EMBL/GenBank/DDBJ databases">
        <title>Draft genome sequence of the ascomycete Xylaria multiplex DSM 110363.</title>
        <authorList>
            <person name="Buettner E."/>
            <person name="Kellner H."/>
        </authorList>
    </citation>
    <scope>NUCLEOTIDE SEQUENCE [LARGE SCALE GENOMIC DNA]</scope>
    <source>
        <strain evidence="2 3">DSM 110363</strain>
    </source>
</reference>
<evidence type="ECO:0000313" key="3">
    <source>
        <dbReference type="Proteomes" id="UP000481858"/>
    </source>
</evidence>
<proteinExistence type="predicted"/>
<name>A0A7C8IMW9_9PEZI</name>
<organism evidence="2 3">
    <name type="scientific">Xylaria multiplex</name>
    <dbReference type="NCBI Taxonomy" id="323545"/>
    <lineage>
        <taxon>Eukaryota</taxon>
        <taxon>Fungi</taxon>
        <taxon>Dikarya</taxon>
        <taxon>Ascomycota</taxon>
        <taxon>Pezizomycotina</taxon>
        <taxon>Sordariomycetes</taxon>
        <taxon>Xylariomycetidae</taxon>
        <taxon>Xylariales</taxon>
        <taxon>Xylariaceae</taxon>
        <taxon>Xylaria</taxon>
    </lineage>
</organism>
<comment type="caution">
    <text evidence="2">The sequence shown here is derived from an EMBL/GenBank/DDBJ whole genome shotgun (WGS) entry which is preliminary data.</text>
</comment>
<dbReference type="InParanoid" id="A0A7C8IMW9"/>
<feature type="compositionally biased region" description="Basic and acidic residues" evidence="1">
    <location>
        <begin position="145"/>
        <end position="165"/>
    </location>
</feature>
<protein>
    <submittedName>
        <fullName evidence="2">Uncharacterized protein</fullName>
    </submittedName>
</protein>
<gene>
    <name evidence="2" type="ORF">GQX73_g8430</name>
</gene>
<evidence type="ECO:0000313" key="2">
    <source>
        <dbReference type="EMBL" id="KAF2965163.1"/>
    </source>
</evidence>
<keyword evidence="3" id="KW-1185">Reference proteome</keyword>
<dbReference type="OrthoDB" id="128308at2759"/>
<feature type="compositionally biased region" description="Basic and acidic residues" evidence="1">
    <location>
        <begin position="77"/>
        <end position="95"/>
    </location>
</feature>
<accession>A0A7C8IMW9</accession>
<dbReference type="Proteomes" id="UP000481858">
    <property type="component" value="Unassembled WGS sequence"/>
</dbReference>
<dbReference type="AlphaFoldDB" id="A0A7C8IMW9"/>